<dbReference type="InterPro" id="IPR007194">
    <property type="entry name" value="TRAPP_component"/>
</dbReference>
<dbReference type="GO" id="GO:0003968">
    <property type="term" value="F:RNA-directed RNA polymerase activity"/>
    <property type="evidence" value="ECO:0007669"/>
    <property type="project" value="UniProtKB-KW"/>
</dbReference>
<dbReference type="EMBL" id="NBII01000001">
    <property type="protein sequence ID" value="PAV24012.1"/>
    <property type="molecule type" value="Genomic_DNA"/>
</dbReference>
<dbReference type="FunFam" id="3.30.1380.20:FF:000001">
    <property type="entry name" value="Trafficking protein particle complex subunit BET3"/>
    <property type="match status" value="1"/>
</dbReference>
<dbReference type="GO" id="GO:0005794">
    <property type="term" value="C:Golgi apparatus"/>
    <property type="evidence" value="ECO:0007669"/>
    <property type="project" value="UniProtKB-SubCell"/>
</dbReference>
<organism evidence="10 11">
    <name type="scientific">Pyrrhoderma noxium</name>
    <dbReference type="NCBI Taxonomy" id="2282107"/>
    <lineage>
        <taxon>Eukaryota</taxon>
        <taxon>Fungi</taxon>
        <taxon>Dikarya</taxon>
        <taxon>Basidiomycota</taxon>
        <taxon>Agaricomycotina</taxon>
        <taxon>Agaricomycetes</taxon>
        <taxon>Hymenochaetales</taxon>
        <taxon>Hymenochaetaceae</taxon>
        <taxon>Pyrrhoderma</taxon>
    </lineage>
</organism>
<dbReference type="FunCoup" id="A0A286UWW7">
    <property type="interactions" value="3"/>
</dbReference>
<keyword evidence="8" id="KW-0808">Transferase</keyword>
<reference evidence="10 11" key="1">
    <citation type="journal article" date="2017" name="Mol. Ecol.">
        <title>Comparative and population genomic landscape of Phellinus noxius: A hypervariable fungus causing root rot in trees.</title>
        <authorList>
            <person name="Chung C.L."/>
            <person name="Lee T.J."/>
            <person name="Akiba M."/>
            <person name="Lee H.H."/>
            <person name="Kuo T.H."/>
            <person name="Liu D."/>
            <person name="Ke H.M."/>
            <person name="Yokoi T."/>
            <person name="Roa M.B."/>
            <person name="Lu M.J."/>
            <person name="Chang Y.Y."/>
            <person name="Ann P.J."/>
            <person name="Tsai J.N."/>
            <person name="Chen C.Y."/>
            <person name="Tzean S.S."/>
            <person name="Ota Y."/>
            <person name="Hattori T."/>
            <person name="Sahashi N."/>
            <person name="Liou R.F."/>
            <person name="Kikuchi T."/>
            <person name="Tsai I.J."/>
        </authorList>
    </citation>
    <scope>NUCLEOTIDE SEQUENCE [LARGE SCALE GENOMIC DNA]</scope>
    <source>
        <strain evidence="10 11">FFPRI411160</strain>
    </source>
</reference>
<dbReference type="Gene3D" id="3.30.1380.20">
    <property type="entry name" value="Trafficking protein particle complex subunit 3"/>
    <property type="match status" value="1"/>
</dbReference>
<evidence type="ECO:0000256" key="2">
    <source>
        <dbReference type="ARBA" id="ARBA00004240"/>
    </source>
</evidence>
<evidence type="ECO:0000256" key="4">
    <source>
        <dbReference type="ARBA" id="ARBA00022448"/>
    </source>
</evidence>
<keyword evidence="6" id="KW-0931">ER-Golgi transport</keyword>
<dbReference type="EC" id="2.7.7.48" evidence="8"/>
<comment type="similarity">
    <text evidence="8">Belongs to the RdRP family.</text>
</comment>
<evidence type="ECO:0000256" key="8">
    <source>
        <dbReference type="RuleBase" id="RU363098"/>
    </source>
</evidence>
<dbReference type="InterPro" id="IPR057596">
    <property type="entry name" value="RDRP_core"/>
</dbReference>
<keyword evidence="7" id="KW-0333">Golgi apparatus</keyword>
<dbReference type="PANTHER" id="PTHR23079:SF55">
    <property type="entry name" value="RNA-DIRECTED RNA POLYMERASE"/>
    <property type="match status" value="1"/>
</dbReference>
<dbReference type="InterPro" id="IPR007855">
    <property type="entry name" value="RDRP"/>
</dbReference>
<keyword evidence="8" id="KW-0548">Nucleotidyltransferase</keyword>
<dbReference type="InterPro" id="IPR024096">
    <property type="entry name" value="NO_sig/Golgi_transp_ligand-bd"/>
</dbReference>
<keyword evidence="8" id="KW-0696">RNA-directed RNA polymerase</keyword>
<evidence type="ECO:0000256" key="6">
    <source>
        <dbReference type="ARBA" id="ARBA00022892"/>
    </source>
</evidence>
<dbReference type="GO" id="GO:0016236">
    <property type="term" value="P:macroautophagy"/>
    <property type="evidence" value="ECO:0007669"/>
    <property type="project" value="UniProtKB-ARBA"/>
</dbReference>
<evidence type="ECO:0000256" key="5">
    <source>
        <dbReference type="ARBA" id="ARBA00022824"/>
    </source>
</evidence>
<evidence type="ECO:0000256" key="1">
    <source>
        <dbReference type="ARBA" id="ARBA00004222"/>
    </source>
</evidence>
<comment type="caution">
    <text evidence="10">The sequence shown here is derived from an EMBL/GenBank/DDBJ whole genome shotgun (WGS) entry which is preliminary data.</text>
</comment>
<evidence type="ECO:0000256" key="3">
    <source>
        <dbReference type="ARBA" id="ARBA00006218"/>
    </source>
</evidence>
<evidence type="ECO:0000313" key="10">
    <source>
        <dbReference type="EMBL" id="PAV24012.1"/>
    </source>
</evidence>
<dbReference type="Proteomes" id="UP000217199">
    <property type="component" value="Unassembled WGS sequence"/>
</dbReference>
<comment type="catalytic activity">
    <reaction evidence="8">
        <text>RNA(n) + a ribonucleoside 5'-triphosphate = RNA(n+1) + diphosphate</text>
        <dbReference type="Rhea" id="RHEA:21248"/>
        <dbReference type="Rhea" id="RHEA-COMP:14527"/>
        <dbReference type="Rhea" id="RHEA-COMP:17342"/>
        <dbReference type="ChEBI" id="CHEBI:33019"/>
        <dbReference type="ChEBI" id="CHEBI:61557"/>
        <dbReference type="ChEBI" id="CHEBI:140395"/>
        <dbReference type="EC" id="2.7.7.48"/>
    </reaction>
</comment>
<comment type="subcellular location">
    <subcellularLocation>
        <location evidence="2">Endoplasmic reticulum</location>
    </subcellularLocation>
    <subcellularLocation>
        <location evidence="1">Golgi apparatus</location>
        <location evidence="1">cis-Golgi network</location>
    </subcellularLocation>
</comment>
<keyword evidence="5" id="KW-0256">Endoplasmic reticulum</keyword>
<keyword evidence="11" id="KW-1185">Reference proteome</keyword>
<feature type="domain" description="RDRP core" evidence="9">
    <location>
        <begin position="84"/>
        <end position="694"/>
    </location>
</feature>
<dbReference type="InParanoid" id="A0A286UWW7"/>
<dbReference type="OrthoDB" id="10262857at2759"/>
<dbReference type="AlphaFoldDB" id="A0A286UWW7"/>
<accession>A0A286UWW7</accession>
<comment type="similarity">
    <text evidence="3">Belongs to the TRAPP small subunits family. BET3 subfamily.</text>
</comment>
<dbReference type="Pfam" id="PF04051">
    <property type="entry name" value="TRAPP"/>
    <property type="match status" value="1"/>
</dbReference>
<dbReference type="CDD" id="cd14942">
    <property type="entry name" value="TRAPPC3_bet3"/>
    <property type="match status" value="1"/>
</dbReference>
<keyword evidence="8" id="KW-0694">RNA-binding</keyword>
<dbReference type="GO" id="GO:0031380">
    <property type="term" value="C:nuclear RNA-directed RNA polymerase complex"/>
    <property type="evidence" value="ECO:0007669"/>
    <property type="project" value="TreeGrafter"/>
</dbReference>
<evidence type="ECO:0000256" key="7">
    <source>
        <dbReference type="ARBA" id="ARBA00023034"/>
    </source>
</evidence>
<sequence length="1015" mass="115287">MTIDDFLSDSWITVSNLILAYTDEANILLRNFIQDCRLNFWEKGRLSISHLKEIFVSGLASGIRRARLRLQFKRERKATRIVMFTPTRMLLDGPYPAQSNRILRQWDQHLECFIRVNFRDENGLHYYQNGSVDIKSLLEKRVGAILKGGFDLCGKHFEFLGYSSSSLRDHDVWFMTPFNDPDSGHVNAARIRSEAGDFSGELRYPARYAARLAQAFTTTDPSIRLHRSNWSMIKDLGSKPYLHTDGIGTISRSLGSHIWNILRGLDPQLRSKVSPTAYQIRFLGFKGVVAIDEDLEGIQMCLRESMKKFDVHSDEYAEIEIAESFHTPRTMRLNRPLVTILEGLGVSKESFINLLENEIEEVHNSHKSTNSLVKTLRRHTLGTSFGFATLLSRLSNKYGLDIDTKNPMRCIRTDFINNIISCYTNFIFRGFKYRSRIPVPDSWTLVGIADEGPAYISQKRYKACDVFTLRKGQIYACIQDSPDSKRIYIKGFCNISRSPVVNPGDVRRVYAIGRPPNNMICAFKNQVNVVVLPSRGNRSLASCLGGGDLDGDLYNLCQYEDFIIDKSEEPADFPPVERLEIDLPKLTPEKVIPFVCDFIVEYINSDVLGKLFSWHIMMADSSKYGIFDRNCIELAKLCNKAVDYAKNGFPIDLSTAPRPKPGSKPDWKKDEFYDEETLADEYYESVNALGEIYRYMDSPIRATPTKRSASYNPIYNVLNPIICKEIDCRDKPTSMENRVLSIMDTFRAEIKHIRTSYTHTGMSKEQLSEEELVLGIIATDQVQHRWHKERWPQGNFSMATTSKQFKAIGEDLWKGKTEKINAELFAFTYGALVVQLIQDYEDYSAVNTQLEKMGYSIGTRLIEDFLARSNLGRCSDFRETGEVISKVGFKSFLNITPTVLHGPPQTTGKPGAPPGSSGTTLSGPGSYFSLLFDENPLAEFVELPDEALQGGLWYSNVLCGVIRGALEMIQMQVEATFVNDVIRGDETTEIRVKLIKYLEEELPAGRTRLLGMYGL</sequence>
<dbReference type="InterPro" id="IPR016721">
    <property type="entry name" value="Bet3"/>
</dbReference>
<keyword evidence="4" id="KW-0813">Transport</keyword>
<protein>
    <recommendedName>
        <fullName evidence="8">RNA-dependent RNA polymerase</fullName>
        <ecNumber evidence="8">2.7.7.48</ecNumber>
    </recommendedName>
</protein>
<evidence type="ECO:0000313" key="11">
    <source>
        <dbReference type="Proteomes" id="UP000217199"/>
    </source>
</evidence>
<dbReference type="Pfam" id="PF05183">
    <property type="entry name" value="RdRP"/>
    <property type="match status" value="1"/>
</dbReference>
<dbReference type="PANTHER" id="PTHR23079">
    <property type="entry name" value="RNA-DEPENDENT RNA POLYMERASE"/>
    <property type="match status" value="1"/>
</dbReference>
<dbReference type="GO" id="GO:0030422">
    <property type="term" value="P:siRNA processing"/>
    <property type="evidence" value="ECO:0007669"/>
    <property type="project" value="TreeGrafter"/>
</dbReference>
<dbReference type="GO" id="GO:0048193">
    <property type="term" value="P:Golgi vesicle transport"/>
    <property type="evidence" value="ECO:0007669"/>
    <property type="project" value="InterPro"/>
</dbReference>
<dbReference type="GO" id="GO:0003723">
    <property type="term" value="F:RNA binding"/>
    <property type="evidence" value="ECO:0007669"/>
    <property type="project" value="UniProtKB-KW"/>
</dbReference>
<dbReference type="STRING" id="2282107.A0A286UWW7"/>
<dbReference type="GO" id="GO:0005783">
    <property type="term" value="C:endoplasmic reticulum"/>
    <property type="evidence" value="ECO:0007669"/>
    <property type="project" value="UniProtKB-SubCell"/>
</dbReference>
<gene>
    <name evidence="10" type="ORF">PNOK_0108000</name>
</gene>
<dbReference type="SUPFAM" id="SSF111126">
    <property type="entry name" value="Ligand-binding domain in the NO signalling and Golgi transport"/>
    <property type="match status" value="1"/>
</dbReference>
<proteinExistence type="inferred from homology"/>
<dbReference type="GO" id="GO:0030008">
    <property type="term" value="C:TRAPP complex"/>
    <property type="evidence" value="ECO:0007669"/>
    <property type="project" value="InterPro"/>
</dbReference>
<evidence type="ECO:0000259" key="9">
    <source>
        <dbReference type="Pfam" id="PF05183"/>
    </source>
</evidence>
<name>A0A286UWW7_9AGAM</name>